<name>A0ACC7VH12_9BACI</name>
<accession>A0ACC7VH12</accession>
<gene>
    <name evidence="1" type="ORF">GLW08_11650</name>
</gene>
<protein>
    <submittedName>
        <fullName evidence="1">Uncharacterized protein</fullName>
    </submittedName>
</protein>
<dbReference type="Proteomes" id="UP000466692">
    <property type="component" value="Unassembled WGS sequence"/>
</dbReference>
<evidence type="ECO:0000313" key="2">
    <source>
        <dbReference type="Proteomes" id="UP000466692"/>
    </source>
</evidence>
<comment type="caution">
    <text evidence="1">The sequence shown here is derived from an EMBL/GenBank/DDBJ whole genome shotgun (WGS) entry which is preliminary data.</text>
</comment>
<dbReference type="EMBL" id="WMEU01000003">
    <property type="protein sequence ID" value="MYL53992.1"/>
    <property type="molecule type" value="Genomic_DNA"/>
</dbReference>
<sequence length="587" mass="66123">MRFDGIFTYISFMLPSSIQLLGRTVSWYNIIGGGTFSMRKMQMIVISFVILASLFVSVGEADADGVTWNEWQERVDVSEGKEWNIQFNTEMDPSAFNDNTVYIMNDRSLTKHAVSTELSEDGKTLTVKPEGDYALAGNYTLYIKQNVTSAKGKKMTQSIKLPFKVKGYQVANMNAVESFNLGNAYKTIDEAISHAKQSDSDVVLKNGEVVWTPEGMVTSKGFTIIYSDPATTQSSTYVSGSTEMKYLETLGDSIKVQLADRVGYVKPQNIQLLPKNFVQGQSFYKNVGGDLVHYIYYYGHYVSYTYGKAPSSMAEGETVQSWDGKTFKGETYKFFSDLDLRRQSHYTPEEINEYIKEARPNSPLNGYGKIFVKAQEEFNVNALYLMAHAIHESAWGMSKIAQDKNNLYGLNATDDNPYGNADEFNSFEDSIMYAAKYVSENYLNESNWKANGDYLGNKAGGMNVKYASDPYWGQKIAGYMYRADELLGELDQKLLNPNYEMPEKYKKEYDWDEEKCEEETTDSSADEEQTDTEASEDEETSTDSSDCEDEESNTEEDGSTDEDTTENSTDDSSSDENTTDATTEQTN</sequence>
<organism evidence="1 2">
    <name type="scientific">Pontibacillus yanchengensis</name>
    <dbReference type="NCBI Taxonomy" id="462910"/>
    <lineage>
        <taxon>Bacteria</taxon>
        <taxon>Bacillati</taxon>
        <taxon>Bacillota</taxon>
        <taxon>Bacilli</taxon>
        <taxon>Bacillales</taxon>
        <taxon>Bacillaceae</taxon>
        <taxon>Pontibacillus</taxon>
    </lineage>
</organism>
<keyword evidence="2" id="KW-1185">Reference proteome</keyword>
<reference evidence="1" key="1">
    <citation type="submission" date="2019-11" db="EMBL/GenBank/DDBJ databases">
        <title>Genome sequences of 17 halophilic strains isolated from different environments.</title>
        <authorList>
            <person name="Furrow R.E."/>
        </authorList>
    </citation>
    <scope>NUCLEOTIDE SEQUENCE</scope>
    <source>
        <strain evidence="1">22510_22_Filter</strain>
    </source>
</reference>
<proteinExistence type="predicted"/>
<evidence type="ECO:0000313" key="1">
    <source>
        <dbReference type="EMBL" id="MYL53992.1"/>
    </source>
</evidence>